<proteinExistence type="inferred from homology"/>
<dbReference type="InterPro" id="IPR016162">
    <property type="entry name" value="Ald_DH_N"/>
</dbReference>
<comment type="similarity">
    <text evidence="1">Belongs to the aldehyde dehydrogenase family.</text>
</comment>
<evidence type="ECO:0000259" key="2">
    <source>
        <dbReference type="Pfam" id="PF00171"/>
    </source>
</evidence>
<dbReference type="InterPro" id="IPR016161">
    <property type="entry name" value="Ald_DH/histidinol_DH"/>
</dbReference>
<dbReference type="EMBL" id="MNAD01001193">
    <property type="protein sequence ID" value="OJT07313.1"/>
    <property type="molecule type" value="Genomic_DNA"/>
</dbReference>
<dbReference type="Proteomes" id="UP000184267">
    <property type="component" value="Unassembled WGS sequence"/>
</dbReference>
<dbReference type="InterPro" id="IPR015590">
    <property type="entry name" value="Aldehyde_DH_dom"/>
</dbReference>
<name>A0A1M2VIG8_TRAPU</name>
<gene>
    <name evidence="3" type="ORF">TRAPUB_1831</name>
</gene>
<feature type="domain" description="Aldehyde dehydrogenase" evidence="2">
    <location>
        <begin position="17"/>
        <end position="247"/>
    </location>
</feature>
<protein>
    <submittedName>
        <fullName evidence="3">NAD/NADP-dependent betaine aldehyde dehydrogenase</fullName>
    </submittedName>
</protein>
<dbReference type="PANTHER" id="PTHR11699">
    <property type="entry name" value="ALDEHYDE DEHYDROGENASE-RELATED"/>
    <property type="match status" value="1"/>
</dbReference>
<dbReference type="GO" id="GO:0016491">
    <property type="term" value="F:oxidoreductase activity"/>
    <property type="evidence" value="ECO:0007669"/>
    <property type="project" value="InterPro"/>
</dbReference>
<dbReference type="OMA" id="FKAMDND"/>
<keyword evidence="4" id="KW-1185">Reference proteome</keyword>
<evidence type="ECO:0000313" key="4">
    <source>
        <dbReference type="Proteomes" id="UP000184267"/>
    </source>
</evidence>
<dbReference type="Pfam" id="PF00171">
    <property type="entry name" value="Aldedh"/>
    <property type="match status" value="1"/>
</dbReference>
<dbReference type="Gene3D" id="3.40.605.10">
    <property type="entry name" value="Aldehyde Dehydrogenase, Chain A, domain 1"/>
    <property type="match status" value="1"/>
</dbReference>
<reference evidence="3 4" key="1">
    <citation type="submission" date="2016-10" db="EMBL/GenBank/DDBJ databases">
        <title>Genome sequence of the basidiomycete white-rot fungus Trametes pubescens.</title>
        <authorList>
            <person name="Makela M.R."/>
            <person name="Granchi Z."/>
            <person name="Peng M."/>
            <person name="De Vries R.P."/>
            <person name="Grigoriev I."/>
            <person name="Riley R."/>
            <person name="Hilden K."/>
        </authorList>
    </citation>
    <scope>NUCLEOTIDE SEQUENCE [LARGE SCALE GENOMIC DNA]</scope>
    <source>
        <strain evidence="3 4">FBCC735</strain>
    </source>
</reference>
<evidence type="ECO:0000313" key="3">
    <source>
        <dbReference type="EMBL" id="OJT07313.1"/>
    </source>
</evidence>
<dbReference type="STRING" id="154538.A0A1M2VIG8"/>
<dbReference type="OrthoDB" id="310895at2759"/>
<accession>A0A1M2VIG8</accession>
<dbReference type="SUPFAM" id="SSF53720">
    <property type="entry name" value="ALDH-like"/>
    <property type="match status" value="1"/>
</dbReference>
<organism evidence="3 4">
    <name type="scientific">Trametes pubescens</name>
    <name type="common">White-rot fungus</name>
    <dbReference type="NCBI Taxonomy" id="154538"/>
    <lineage>
        <taxon>Eukaryota</taxon>
        <taxon>Fungi</taxon>
        <taxon>Dikarya</taxon>
        <taxon>Basidiomycota</taxon>
        <taxon>Agaricomycotina</taxon>
        <taxon>Agaricomycetes</taxon>
        <taxon>Polyporales</taxon>
        <taxon>Polyporaceae</taxon>
        <taxon>Trametes</taxon>
    </lineage>
</organism>
<evidence type="ECO:0000256" key="1">
    <source>
        <dbReference type="ARBA" id="ARBA00009986"/>
    </source>
</evidence>
<dbReference type="AlphaFoldDB" id="A0A1M2VIG8"/>
<comment type="caution">
    <text evidence="3">The sequence shown here is derived from an EMBL/GenBank/DDBJ whole genome shotgun (WGS) entry which is preliminary data.</text>
</comment>
<sequence>MSTAGTQIPQDADTASQTTLIPHNQQPLVIRSYPSQSQLERSIQHAAAAQEKWARLPLSQRIAIGRGFMEEFGNMRDEIPLELTLQMGRPVSQIPGEIRGMLDRADYMLNIAESSLADVSLTNTDKAGFRRYIKRVPLGVVLVVAPWNYPFLVMINSVLPALIAGNSVIIKPSPQTPLAAERFASAFHKAGVPRDVLQVIHLSPELTSAAVKHPLVDFVSFTGSVAGGRAVDIAAAEASGFKGVGLEVCLRWSSDRSIAD</sequence>